<feature type="domain" description="DUF1508" evidence="2">
    <location>
        <begin position="13"/>
        <end position="59"/>
    </location>
</feature>
<gene>
    <name evidence="3" type="ORF">SAMN06296058_1233</name>
</gene>
<dbReference type="OrthoDB" id="9802792at2"/>
<keyword evidence="4" id="KW-1185">Reference proteome</keyword>
<dbReference type="EMBL" id="FUZV01000001">
    <property type="protein sequence ID" value="SKC56949.1"/>
    <property type="molecule type" value="Genomic_DNA"/>
</dbReference>
<proteinExistence type="inferred from homology"/>
<sequence>MAEIPKQFALYKDRTGEWRWRLHAANGKIIADSAEAYTTKANCIHGARLVASVATGAGIWNVVDQKWEA</sequence>
<reference evidence="3 4" key="1">
    <citation type="submission" date="2017-02" db="EMBL/GenBank/DDBJ databases">
        <authorList>
            <person name="Peterson S.W."/>
        </authorList>
    </citation>
    <scope>NUCLEOTIDE SEQUENCE [LARGE SCALE GENOMIC DNA]</scope>
    <source>
        <strain evidence="3 4">P15</strain>
    </source>
</reference>
<dbReference type="Gene3D" id="3.30.160.160">
    <property type="entry name" value="YegP-like"/>
    <property type="match status" value="1"/>
</dbReference>
<dbReference type="InterPro" id="IPR036913">
    <property type="entry name" value="YegP-like_sf"/>
</dbReference>
<dbReference type="SUPFAM" id="SSF160113">
    <property type="entry name" value="YegP-like"/>
    <property type="match status" value="1"/>
</dbReference>
<evidence type="ECO:0000313" key="4">
    <source>
        <dbReference type="Proteomes" id="UP000190341"/>
    </source>
</evidence>
<organism evidence="3 4">
    <name type="scientific">Pseudoxanthomonas indica</name>
    <dbReference type="NCBI Taxonomy" id="428993"/>
    <lineage>
        <taxon>Bacteria</taxon>
        <taxon>Pseudomonadati</taxon>
        <taxon>Pseudomonadota</taxon>
        <taxon>Gammaproteobacteria</taxon>
        <taxon>Lysobacterales</taxon>
        <taxon>Lysobacteraceae</taxon>
        <taxon>Pseudoxanthomonas</taxon>
    </lineage>
</organism>
<dbReference type="InterPro" id="IPR010879">
    <property type="entry name" value="DUF1508"/>
</dbReference>
<evidence type="ECO:0000256" key="1">
    <source>
        <dbReference type="ARBA" id="ARBA00007576"/>
    </source>
</evidence>
<accession>A0A1T5K0E6</accession>
<dbReference type="AlphaFoldDB" id="A0A1T5K0E6"/>
<dbReference type="Proteomes" id="UP000190341">
    <property type="component" value="Unassembled WGS sequence"/>
</dbReference>
<comment type="similarity">
    <text evidence="1">Belongs to the UPF0339 family. Duplicated subfamily.</text>
</comment>
<dbReference type="STRING" id="428993.SAMN06296058_1233"/>
<evidence type="ECO:0000259" key="2">
    <source>
        <dbReference type="Pfam" id="PF07411"/>
    </source>
</evidence>
<evidence type="ECO:0000313" key="3">
    <source>
        <dbReference type="EMBL" id="SKC56949.1"/>
    </source>
</evidence>
<dbReference type="Pfam" id="PF07411">
    <property type="entry name" value="DUF1508"/>
    <property type="match status" value="1"/>
</dbReference>
<name>A0A1T5K0E6_9GAMM</name>
<dbReference type="RefSeq" id="WP_079724452.1">
    <property type="nucleotide sequence ID" value="NZ_BMCL01000002.1"/>
</dbReference>
<protein>
    <recommendedName>
        <fullName evidence="2">DUF1508 domain-containing protein</fullName>
    </recommendedName>
</protein>